<protein>
    <submittedName>
        <fullName evidence="1">Uncharacterized protein</fullName>
    </submittedName>
</protein>
<gene>
    <name evidence="1" type="ORF">MLIT_33270</name>
</gene>
<organism evidence="1 2">
    <name type="scientific">Mycolicibacterium litorale</name>
    <dbReference type="NCBI Taxonomy" id="758802"/>
    <lineage>
        <taxon>Bacteria</taxon>
        <taxon>Bacillati</taxon>
        <taxon>Actinomycetota</taxon>
        <taxon>Actinomycetes</taxon>
        <taxon>Mycobacteriales</taxon>
        <taxon>Mycobacteriaceae</taxon>
        <taxon>Mycolicibacterium</taxon>
    </lineage>
</organism>
<dbReference type="REBASE" id="374391">
    <property type="entry name" value="M.Mli17423ORF33270P"/>
</dbReference>
<reference evidence="1 2" key="1">
    <citation type="journal article" date="2019" name="Emerg. Microbes Infect.">
        <title>Comprehensive subspecies identification of 175 nontuberculous mycobacteria species based on 7547 genomic profiles.</title>
        <authorList>
            <person name="Matsumoto Y."/>
            <person name="Kinjo T."/>
            <person name="Motooka D."/>
            <person name="Nabeya D."/>
            <person name="Jung N."/>
            <person name="Uechi K."/>
            <person name="Horii T."/>
            <person name="Iida T."/>
            <person name="Fujita J."/>
            <person name="Nakamura S."/>
        </authorList>
    </citation>
    <scope>NUCLEOTIDE SEQUENCE [LARGE SCALE GENOMIC DNA]</scope>
    <source>
        <strain evidence="1 2">JCM 17423</strain>
    </source>
</reference>
<dbReference type="EMBL" id="AP022586">
    <property type="protein sequence ID" value="BBY17735.1"/>
    <property type="molecule type" value="Genomic_DNA"/>
</dbReference>
<accession>A0AAD1ILX1</accession>
<name>A0AAD1ILX1_9MYCO</name>
<keyword evidence="2" id="KW-1185">Reference proteome</keyword>
<sequence length="151" mass="16735">MGVVYADPPYTRDHYSRFYHVLETLALGDDPGVSVIPGTSDEPSRGLYRVQRHQSPFSIRSEVLPAFSQLFGHCKRLGAPLVLSYSPTGAGTKARPQPRLLTVPQLIDLAKGYFGNVTVSGTDRIAHSKLNRRHFNSEIDYDAEILIIAQP</sequence>
<dbReference type="AlphaFoldDB" id="A0AAD1ILX1"/>
<evidence type="ECO:0000313" key="1">
    <source>
        <dbReference type="EMBL" id="BBY17735.1"/>
    </source>
</evidence>
<evidence type="ECO:0000313" key="2">
    <source>
        <dbReference type="Proteomes" id="UP000466607"/>
    </source>
</evidence>
<proteinExistence type="predicted"/>
<dbReference type="Proteomes" id="UP000466607">
    <property type="component" value="Chromosome"/>
</dbReference>